<organism evidence="2 3">
    <name type="scientific">Rahnella victoriana</name>
    <dbReference type="NCBI Taxonomy" id="1510570"/>
    <lineage>
        <taxon>Bacteria</taxon>
        <taxon>Pseudomonadati</taxon>
        <taxon>Pseudomonadota</taxon>
        <taxon>Gammaproteobacteria</taxon>
        <taxon>Enterobacterales</taxon>
        <taxon>Yersiniaceae</taxon>
        <taxon>Rahnella</taxon>
    </lineage>
</organism>
<feature type="chain" id="PRO_5045401254" evidence="1">
    <location>
        <begin position="26"/>
        <end position="150"/>
    </location>
</feature>
<feature type="signal peptide" evidence="1">
    <location>
        <begin position="1"/>
        <end position="25"/>
    </location>
</feature>
<proteinExistence type="predicted"/>
<evidence type="ECO:0000313" key="3">
    <source>
        <dbReference type="Proteomes" id="UP000600307"/>
    </source>
</evidence>
<sequence>MMKGTVKLLLASLCLGLGWHSASFAQETRYISIRNTDNVWVQGVCSLVFRLDNGGAGTFSNLTVTLQLKDKAGRTLSEGTLDVSAFGDSDATRSVDATSEFDCDTVEKASTINIVGATETRSNNAVVKLPLSTFDPQYYQPLKIKVSQGE</sequence>
<keyword evidence="1" id="KW-0732">Signal</keyword>
<accession>A0ABS0DTZ2</accession>
<dbReference type="Proteomes" id="UP000600307">
    <property type="component" value="Unassembled WGS sequence"/>
</dbReference>
<reference evidence="2 3" key="1">
    <citation type="submission" date="2020-11" db="EMBL/GenBank/DDBJ databases">
        <title>Taxonomic investigation of Rahnella spp.</title>
        <authorList>
            <person name="Lee S.D."/>
        </authorList>
    </citation>
    <scope>NUCLEOTIDE SEQUENCE [LARGE SCALE GENOMIC DNA]</scope>
    <source>
        <strain evidence="2 3">SAP-10</strain>
    </source>
</reference>
<keyword evidence="3" id="KW-1185">Reference proteome</keyword>
<dbReference type="EMBL" id="JADOBH010000004">
    <property type="protein sequence ID" value="MBF7957347.1"/>
    <property type="molecule type" value="Genomic_DNA"/>
</dbReference>
<comment type="caution">
    <text evidence="2">The sequence shown here is derived from an EMBL/GenBank/DDBJ whole genome shotgun (WGS) entry which is preliminary data.</text>
</comment>
<dbReference type="Pfam" id="PF18673">
    <property type="entry name" value="IrmA"/>
    <property type="match status" value="1"/>
</dbReference>
<name>A0ABS0DTZ2_9GAMM</name>
<evidence type="ECO:0000313" key="2">
    <source>
        <dbReference type="EMBL" id="MBF7957347.1"/>
    </source>
</evidence>
<gene>
    <name evidence="2" type="ORF">IV431_17450</name>
</gene>
<dbReference type="InterPro" id="IPR040755">
    <property type="entry name" value="IrmA"/>
</dbReference>
<dbReference type="RefSeq" id="WP_119824006.1">
    <property type="nucleotide sequence ID" value="NZ_JADOBH010000004.1"/>
</dbReference>
<evidence type="ECO:0000256" key="1">
    <source>
        <dbReference type="SAM" id="SignalP"/>
    </source>
</evidence>
<protein>
    <submittedName>
        <fullName evidence="2">Uncharacterized protein</fullName>
    </submittedName>
</protein>